<reference evidence="1" key="1">
    <citation type="submission" date="2019-08" db="EMBL/GenBank/DDBJ databases">
        <title>The genome of the North American firefly Photinus pyralis.</title>
        <authorList>
            <consortium name="Photinus pyralis genome working group"/>
            <person name="Fallon T.R."/>
            <person name="Sander Lower S.E."/>
            <person name="Weng J.-K."/>
        </authorList>
    </citation>
    <scope>NUCLEOTIDE SEQUENCE</scope>
    <source>
        <strain evidence="1">TRF0915ILg1</strain>
        <tissue evidence="1">Whole body</tissue>
    </source>
</reference>
<keyword evidence="2" id="KW-1185">Reference proteome</keyword>
<evidence type="ECO:0000313" key="1">
    <source>
        <dbReference type="EMBL" id="KAF2901135.1"/>
    </source>
</evidence>
<dbReference type="Proteomes" id="UP000801492">
    <property type="component" value="Unassembled WGS sequence"/>
</dbReference>
<dbReference type="PANTHER" id="PTHR28434">
    <property type="entry name" value="PROTEIN C3ORF33"/>
    <property type="match status" value="1"/>
</dbReference>
<dbReference type="GO" id="GO:0005615">
    <property type="term" value="C:extracellular space"/>
    <property type="evidence" value="ECO:0007669"/>
    <property type="project" value="TreeGrafter"/>
</dbReference>
<dbReference type="InterPro" id="IPR042421">
    <property type="entry name" value="C3orf33-like"/>
</dbReference>
<proteinExistence type="predicted"/>
<name>A0A8K0DIG5_IGNLU</name>
<dbReference type="AlphaFoldDB" id="A0A8K0DIG5"/>
<dbReference type="EMBL" id="VTPC01001845">
    <property type="protein sequence ID" value="KAF2901135.1"/>
    <property type="molecule type" value="Genomic_DNA"/>
</dbReference>
<organism evidence="1 2">
    <name type="scientific">Ignelater luminosus</name>
    <name type="common">Cucubano</name>
    <name type="synonym">Pyrophorus luminosus</name>
    <dbReference type="NCBI Taxonomy" id="2038154"/>
    <lineage>
        <taxon>Eukaryota</taxon>
        <taxon>Metazoa</taxon>
        <taxon>Ecdysozoa</taxon>
        <taxon>Arthropoda</taxon>
        <taxon>Hexapoda</taxon>
        <taxon>Insecta</taxon>
        <taxon>Pterygota</taxon>
        <taxon>Neoptera</taxon>
        <taxon>Endopterygota</taxon>
        <taxon>Coleoptera</taxon>
        <taxon>Polyphaga</taxon>
        <taxon>Elateriformia</taxon>
        <taxon>Elateroidea</taxon>
        <taxon>Elateridae</taxon>
        <taxon>Agrypninae</taxon>
        <taxon>Pyrophorini</taxon>
        <taxon>Ignelater</taxon>
    </lineage>
</organism>
<dbReference type="PANTHER" id="PTHR28434:SF1">
    <property type="entry name" value="PROTEIN C3ORF33"/>
    <property type="match status" value="1"/>
</dbReference>
<evidence type="ECO:0000313" key="2">
    <source>
        <dbReference type="Proteomes" id="UP000801492"/>
    </source>
</evidence>
<protein>
    <submittedName>
        <fullName evidence="1">Uncharacterized protein</fullName>
    </submittedName>
</protein>
<comment type="caution">
    <text evidence="1">The sequence shown here is derived from an EMBL/GenBank/DDBJ whole genome shotgun (WGS) entry which is preliminary data.</text>
</comment>
<accession>A0A8K0DIG5</accession>
<dbReference type="OrthoDB" id="6220511at2759"/>
<gene>
    <name evidence="1" type="ORF">ILUMI_05054</name>
</gene>
<sequence length="245" mass="27346">MSVTQDMEQIRSMFDKITDVMENNSKGVKIGCYSVAFIGLTVAMHRVRPFSRFRKPSDIPNHFVRERRELVGTVESIEPTGALLMVRHKPLVTLPGANNGALPVKVSGVNVTGHGISWLQAIVAGHEIKFIPVLKEKDWVQCEVLLEQQTHDKKLRTINVAESLISVGFGTITNIEKPLSVNPAYTKYYNRLKTAEIYALRKKMGIKYYIKPTASILSKIGKTVANKIVSQIQKPPTKLPKPAVL</sequence>